<evidence type="ECO:0000256" key="5">
    <source>
        <dbReference type="ARBA" id="ARBA00023002"/>
    </source>
</evidence>
<dbReference type="Proteomes" id="UP000005615">
    <property type="component" value="Unassembled WGS sequence"/>
</dbReference>
<organism evidence="7 8">
    <name type="scientific">Aequoribacter fuscus</name>
    <dbReference type="NCBI Taxonomy" id="2518989"/>
    <lineage>
        <taxon>Bacteria</taxon>
        <taxon>Pseudomonadati</taxon>
        <taxon>Pseudomonadota</taxon>
        <taxon>Gammaproteobacteria</taxon>
        <taxon>Cellvibrionales</taxon>
        <taxon>Halieaceae</taxon>
        <taxon>Aequoribacter</taxon>
    </lineage>
</organism>
<dbReference type="InterPro" id="IPR051820">
    <property type="entry name" value="FAD-binding_MO"/>
</dbReference>
<name>F3L3B7_9GAMM</name>
<keyword evidence="3" id="KW-0285">Flavoprotein</keyword>
<evidence type="ECO:0000256" key="4">
    <source>
        <dbReference type="ARBA" id="ARBA00022827"/>
    </source>
</evidence>
<evidence type="ECO:0000256" key="2">
    <source>
        <dbReference type="ARBA" id="ARBA00010139"/>
    </source>
</evidence>
<evidence type="ECO:0008006" key="9">
    <source>
        <dbReference type="Google" id="ProtNLM"/>
    </source>
</evidence>
<sequence length="422" mass="48067">MHTLGFDFKPWIAKKSIADGPSIKAYIEETVQEYGLSSKITLNQKVISAAWDSASALWSVQLQTGDHTQEIQCRFLQLCCGYYNYDSAYKPEYPGEDRFHGPVIHPQFWDPEFDYADKRIVVIGSGATAVTLVPSLATKAGKVTMLQRSPTYMVSRPSQDGIANALRSFLPNSWAYNLTRIKNIGLQQFIYQRCRKFPEQAKHRIIDMLRPLLPAGFDVDKHFTPSYTPWEQRLCLVPDADMFDAIKSGKADIVTDTIAHFDESGISLSSGTHLEADVIVSATGLELLFLGGIEISVDGIALDAPNRFVYKGCMLSGVPNMTYAMGYTNASWTLKCDLTHRYFNRLVTYMDAQGFRYFIPQEPVNKDNTEGFLDLNSGYIKRHEHELPKQASESPWKLHQNYFKDWWMFKRDPRKERGLTFE</sequence>
<evidence type="ECO:0000256" key="1">
    <source>
        <dbReference type="ARBA" id="ARBA00001974"/>
    </source>
</evidence>
<dbReference type="GO" id="GO:0004499">
    <property type="term" value="F:N,N-dimethylaniline monooxygenase activity"/>
    <property type="evidence" value="ECO:0007669"/>
    <property type="project" value="InterPro"/>
</dbReference>
<keyword evidence="4" id="KW-0274">FAD</keyword>
<dbReference type="EMBL" id="AEIG01000062">
    <property type="protein sequence ID" value="EGG29189.1"/>
    <property type="molecule type" value="Genomic_DNA"/>
</dbReference>
<dbReference type="STRING" id="2518989.IMCC3088_2109"/>
<dbReference type="AlphaFoldDB" id="F3L3B7"/>
<evidence type="ECO:0000256" key="3">
    <source>
        <dbReference type="ARBA" id="ARBA00022630"/>
    </source>
</evidence>
<dbReference type="eggNOG" id="COG2072">
    <property type="taxonomic scope" value="Bacteria"/>
</dbReference>
<accession>F3L3B7</accession>
<comment type="caution">
    <text evidence="7">The sequence shown here is derived from an EMBL/GenBank/DDBJ whole genome shotgun (WGS) entry which is preliminary data.</text>
</comment>
<dbReference type="Pfam" id="PF00743">
    <property type="entry name" value="FMO-like"/>
    <property type="match status" value="1"/>
</dbReference>
<keyword evidence="6" id="KW-0503">Monooxygenase</keyword>
<dbReference type="PANTHER" id="PTHR43872">
    <property type="entry name" value="MONOOXYGENASE, PUTATIVE (AFU_ORTHOLOGUE AFUA_8G02570)-RELATED"/>
    <property type="match status" value="1"/>
</dbReference>
<reference evidence="7 8" key="1">
    <citation type="journal article" date="2011" name="J. Bacteriol.">
        <title>Genome sequence of strain IMCC3088, a proteorhodopsin-containing marine bacterium belonging to the OM60/NOR5 clade.</title>
        <authorList>
            <person name="Jang Y."/>
            <person name="Oh H.M."/>
            <person name="Kang I."/>
            <person name="Lee K."/>
            <person name="Yang S.J."/>
            <person name="Cho J.C."/>
        </authorList>
    </citation>
    <scope>NUCLEOTIDE SEQUENCE [LARGE SCALE GENOMIC DNA]</scope>
    <source>
        <strain evidence="7 8">IMCC3088</strain>
    </source>
</reference>
<dbReference type="GO" id="GO:0050660">
    <property type="term" value="F:flavin adenine dinucleotide binding"/>
    <property type="evidence" value="ECO:0007669"/>
    <property type="project" value="InterPro"/>
</dbReference>
<dbReference type="InterPro" id="IPR036188">
    <property type="entry name" value="FAD/NAD-bd_sf"/>
</dbReference>
<dbReference type="GO" id="GO:0050661">
    <property type="term" value="F:NADP binding"/>
    <property type="evidence" value="ECO:0007669"/>
    <property type="project" value="InterPro"/>
</dbReference>
<dbReference type="SUPFAM" id="SSF51905">
    <property type="entry name" value="FAD/NAD(P)-binding domain"/>
    <property type="match status" value="1"/>
</dbReference>
<keyword evidence="5" id="KW-0560">Oxidoreductase</keyword>
<comment type="cofactor">
    <cofactor evidence="1">
        <name>FAD</name>
        <dbReference type="ChEBI" id="CHEBI:57692"/>
    </cofactor>
</comment>
<dbReference type="PANTHER" id="PTHR43872:SF1">
    <property type="entry name" value="MONOOXYGENASE, PUTATIVE (AFU_ORTHOLOGUE AFUA_8G02570)-RELATED"/>
    <property type="match status" value="1"/>
</dbReference>
<evidence type="ECO:0000256" key="6">
    <source>
        <dbReference type="ARBA" id="ARBA00023033"/>
    </source>
</evidence>
<evidence type="ECO:0000313" key="8">
    <source>
        <dbReference type="Proteomes" id="UP000005615"/>
    </source>
</evidence>
<protein>
    <recommendedName>
        <fullName evidence="9">FAD-containing monooxygenase EthA</fullName>
    </recommendedName>
</protein>
<evidence type="ECO:0000313" key="7">
    <source>
        <dbReference type="EMBL" id="EGG29189.1"/>
    </source>
</evidence>
<proteinExistence type="inferred from homology"/>
<dbReference type="Gene3D" id="3.50.50.60">
    <property type="entry name" value="FAD/NAD(P)-binding domain"/>
    <property type="match status" value="3"/>
</dbReference>
<dbReference type="InterPro" id="IPR020946">
    <property type="entry name" value="Flavin_mOase-like"/>
</dbReference>
<keyword evidence="8" id="KW-1185">Reference proteome</keyword>
<gene>
    <name evidence="7" type="ORF">IMCC3088_2109</name>
</gene>
<comment type="similarity">
    <text evidence="2">Belongs to the FAD-binding monooxygenase family.</text>
</comment>